<dbReference type="PROSITE" id="PS50922">
    <property type="entry name" value="TLC"/>
    <property type="match status" value="1"/>
</dbReference>
<reference evidence="9" key="1">
    <citation type="submission" date="2019-03" db="EMBL/GenBank/DDBJ databases">
        <title>Snf2 controls pulcherriminic acid biosynthesis and connects pigmentation and antifungal activity of the yeast Metschnikowia pulcherrima.</title>
        <authorList>
            <person name="Gore-Lloyd D."/>
            <person name="Sumann I."/>
            <person name="Brachmann A.O."/>
            <person name="Schneeberger K."/>
            <person name="Ortiz-Merino R.A."/>
            <person name="Moreno-Beltran M."/>
            <person name="Schlaefli M."/>
            <person name="Kirner P."/>
            <person name="Santos Kron A."/>
            <person name="Wolfe K.H."/>
            <person name="Piel J."/>
            <person name="Ahrens C.H."/>
            <person name="Henk D."/>
            <person name="Freimoser F.M."/>
        </authorList>
    </citation>
    <scope>NUCLEOTIDE SEQUENCE [LARGE SCALE GENOMIC DNA]</scope>
    <source>
        <strain evidence="9">APC 1.2</strain>
    </source>
</reference>
<dbReference type="GO" id="GO:0005783">
    <property type="term" value="C:endoplasmic reticulum"/>
    <property type="evidence" value="ECO:0007669"/>
    <property type="project" value="TreeGrafter"/>
</dbReference>
<dbReference type="InterPro" id="IPR006634">
    <property type="entry name" value="TLC-dom"/>
</dbReference>
<dbReference type="Proteomes" id="UP000292447">
    <property type="component" value="Chromosome V"/>
</dbReference>
<dbReference type="Pfam" id="PF03798">
    <property type="entry name" value="TRAM_LAG1_CLN8"/>
    <property type="match status" value="1"/>
</dbReference>
<keyword evidence="9" id="KW-1185">Reference proteome</keyword>
<gene>
    <name evidence="8" type="primary">MPUL0E02090</name>
    <name evidence="8" type="ORF">METSCH_E02090</name>
</gene>
<evidence type="ECO:0000256" key="4">
    <source>
        <dbReference type="ARBA" id="ARBA00023136"/>
    </source>
</evidence>
<dbReference type="PANTHER" id="PTHR13439:SF0">
    <property type="entry name" value="TOPOISOMERASE I DAMAGE AFFECTED PROTEIN 4"/>
    <property type="match status" value="1"/>
</dbReference>
<feature type="transmembrane region" description="Helical" evidence="6">
    <location>
        <begin position="66"/>
        <end position="86"/>
    </location>
</feature>
<evidence type="ECO:0000256" key="5">
    <source>
        <dbReference type="PROSITE-ProRule" id="PRU00205"/>
    </source>
</evidence>
<evidence type="ECO:0000313" key="9">
    <source>
        <dbReference type="Proteomes" id="UP000292447"/>
    </source>
</evidence>
<keyword evidence="4 5" id="KW-0472">Membrane</keyword>
<feature type="transmembrane region" description="Helical" evidence="6">
    <location>
        <begin position="137"/>
        <end position="159"/>
    </location>
</feature>
<feature type="domain" description="TLC" evidence="7">
    <location>
        <begin position="63"/>
        <end position="268"/>
    </location>
</feature>
<evidence type="ECO:0000259" key="7">
    <source>
        <dbReference type="PROSITE" id="PS50922"/>
    </source>
</evidence>
<accession>A0A4P6XQZ5</accession>
<feature type="transmembrane region" description="Helical" evidence="6">
    <location>
        <begin position="106"/>
        <end position="125"/>
    </location>
</feature>
<feature type="transmembrane region" description="Helical" evidence="6">
    <location>
        <begin position="235"/>
        <end position="256"/>
    </location>
</feature>
<proteinExistence type="predicted"/>
<evidence type="ECO:0000256" key="3">
    <source>
        <dbReference type="ARBA" id="ARBA00022989"/>
    </source>
</evidence>
<comment type="subcellular location">
    <subcellularLocation>
        <location evidence="1">Membrane</location>
        <topology evidence="1">Multi-pass membrane protein</topology>
    </subcellularLocation>
</comment>
<evidence type="ECO:0000313" key="8">
    <source>
        <dbReference type="EMBL" id="QBM89972.1"/>
    </source>
</evidence>
<dbReference type="GO" id="GO:0016020">
    <property type="term" value="C:membrane"/>
    <property type="evidence" value="ECO:0007669"/>
    <property type="project" value="UniProtKB-SubCell"/>
</dbReference>
<dbReference type="GO" id="GO:0055088">
    <property type="term" value="P:lipid homeostasis"/>
    <property type="evidence" value="ECO:0007669"/>
    <property type="project" value="TreeGrafter"/>
</dbReference>
<feature type="transmembrane region" description="Helical" evidence="6">
    <location>
        <begin position="195"/>
        <end position="223"/>
    </location>
</feature>
<keyword evidence="3 6" id="KW-1133">Transmembrane helix</keyword>
<keyword evidence="2 5" id="KW-0812">Transmembrane</keyword>
<evidence type="ECO:0000256" key="2">
    <source>
        <dbReference type="ARBA" id="ARBA00022692"/>
    </source>
</evidence>
<feature type="transmembrane region" description="Helical" evidence="6">
    <location>
        <begin position="31"/>
        <end position="54"/>
    </location>
</feature>
<dbReference type="SMART" id="SM00724">
    <property type="entry name" value="TLC"/>
    <property type="match status" value="1"/>
</dbReference>
<evidence type="ECO:0000256" key="1">
    <source>
        <dbReference type="ARBA" id="ARBA00004141"/>
    </source>
</evidence>
<dbReference type="EMBL" id="CP034460">
    <property type="protein sequence ID" value="QBM89972.1"/>
    <property type="molecule type" value="Genomic_DNA"/>
</dbReference>
<dbReference type="STRING" id="2163413.A0A4P6XQZ5"/>
<dbReference type="InterPro" id="IPR050846">
    <property type="entry name" value="TLCD"/>
</dbReference>
<feature type="transmembrane region" description="Helical" evidence="6">
    <location>
        <begin position="165"/>
        <end position="183"/>
    </location>
</feature>
<dbReference type="PANTHER" id="PTHR13439">
    <property type="entry name" value="CT120 PROTEIN"/>
    <property type="match status" value="1"/>
</dbReference>
<organism evidence="8 9">
    <name type="scientific">Metschnikowia aff. pulcherrima</name>
    <dbReference type="NCBI Taxonomy" id="2163413"/>
    <lineage>
        <taxon>Eukaryota</taxon>
        <taxon>Fungi</taxon>
        <taxon>Dikarya</taxon>
        <taxon>Ascomycota</taxon>
        <taxon>Saccharomycotina</taxon>
        <taxon>Pichiomycetes</taxon>
        <taxon>Metschnikowiaceae</taxon>
        <taxon>Metschnikowia</taxon>
    </lineage>
</organism>
<dbReference type="AlphaFoldDB" id="A0A4P6XQZ5"/>
<name>A0A4P6XQZ5_9ASCO</name>
<sequence>MFPVLTEDPLAWARPFPANPQSHFAAHWHEIVFSTVFYFLLQAVSPAISTKFFGKSYTGLNRKTKLNFDIHVVSMFQCIVSLLILVPAWNHPHIQNRQVDAYNSIFGYNAYLGFVCLVTCGYFVWDMFVCVRYMNLFGPGFLVHAFAALFVFACALRPYCMPWAPAFLLFEASTPFVNVNWFASRLPAGTVSDTVVAVNGILLIVVFFLVRIVWGFYAVILVARDMYAVLGHGSLFFPFAILLLNVALDFLNVYWFSKMLAIAKKKIMGPKTKPVAAEVAKTE</sequence>
<protein>
    <submittedName>
        <fullName evidence="8">TLC domain-containing protein</fullName>
    </submittedName>
</protein>
<evidence type="ECO:0000256" key="6">
    <source>
        <dbReference type="SAM" id="Phobius"/>
    </source>
</evidence>